<protein>
    <recommendedName>
        <fullName evidence="3">DUF3558 domain-containing protein</fullName>
    </recommendedName>
</protein>
<proteinExistence type="predicted"/>
<sequence length="527" mass="56240">MRRSRAVSAALITVVVGLLAGCTTTLTPLPPVDRDVPPPAADRDAAEVRTRLAALDPCALLDSETSADLGIDDGDKWRELFSCVLHERVRVEVYSELGQHQRFWEDEIALAGTKAYRNSEKLGRCAISIPVDHEHAIVFSQDTDYGYDCAEPEAFASRAVQSLSADSSTYQRRDDDGIVACDVFAPLVGTPPTGMVIEPREGLGASLDRCGLWREDDSGFVAVHPEKGLLFRYSEPLQTLRADGRFDDYPLLTIDGTDVLLFSSDPDDEADDDGSCRLLWDAKTASARSDGDVIRAEVEAATCTDAIALAEEAVPAVKAAKPAQASGPVPLYSADENDGPAVGACADALSPAERLCAPVPDSVEIPDAPAEVMMESEADPTVLCAAARSTVQDEFANPGLTGVTALREATLREDDEAVCEFVESRHSLVVRLQASTGTLDSVAPAGASFTEVNGHAAIIGEAETEGWNSNRRAQIALGEATEPGYLDIEIVARPDRKQGTWEGATVDTSPLDLIEELSAALTDKLLE</sequence>
<dbReference type="RefSeq" id="WP_147233354.1">
    <property type="nucleotide sequence ID" value="NZ_QNSB01000008.1"/>
</dbReference>
<evidence type="ECO:0008006" key="3">
    <source>
        <dbReference type="Google" id="ProtNLM"/>
    </source>
</evidence>
<accession>A0A366IGK5</accession>
<keyword evidence="2" id="KW-1185">Reference proteome</keyword>
<dbReference type="Proteomes" id="UP000253509">
    <property type="component" value="Unassembled WGS sequence"/>
</dbReference>
<organism evidence="1 2">
    <name type="scientific">Brevibacterium celere</name>
    <dbReference type="NCBI Taxonomy" id="225845"/>
    <lineage>
        <taxon>Bacteria</taxon>
        <taxon>Bacillati</taxon>
        <taxon>Actinomycetota</taxon>
        <taxon>Actinomycetes</taxon>
        <taxon>Micrococcales</taxon>
        <taxon>Brevibacteriaceae</taxon>
        <taxon>Brevibacterium</taxon>
    </lineage>
</organism>
<reference evidence="1 2" key="1">
    <citation type="submission" date="2018-06" db="EMBL/GenBank/DDBJ databases">
        <title>Freshwater and sediment microbial communities from various areas in North America, analyzing microbe dynamics in response to fracking.</title>
        <authorList>
            <person name="Lamendella R."/>
        </authorList>
    </citation>
    <scope>NUCLEOTIDE SEQUENCE [LARGE SCALE GENOMIC DNA]</scope>
    <source>
        <strain evidence="1 2">3b_TX</strain>
    </source>
</reference>
<dbReference type="PROSITE" id="PS51257">
    <property type="entry name" value="PROKAR_LIPOPROTEIN"/>
    <property type="match status" value="1"/>
</dbReference>
<evidence type="ECO:0000313" key="2">
    <source>
        <dbReference type="Proteomes" id="UP000253509"/>
    </source>
</evidence>
<dbReference type="EMBL" id="QNSB01000008">
    <property type="protein sequence ID" value="RBP70662.1"/>
    <property type="molecule type" value="Genomic_DNA"/>
</dbReference>
<gene>
    <name evidence="1" type="ORF">DFO65_108114</name>
</gene>
<dbReference type="AlphaFoldDB" id="A0A366IGK5"/>
<evidence type="ECO:0000313" key="1">
    <source>
        <dbReference type="EMBL" id="RBP70662.1"/>
    </source>
</evidence>
<comment type="caution">
    <text evidence="1">The sequence shown here is derived from an EMBL/GenBank/DDBJ whole genome shotgun (WGS) entry which is preliminary data.</text>
</comment>
<name>A0A366IGK5_9MICO</name>